<dbReference type="PANTHER" id="PTHR10681">
    <property type="entry name" value="THIOREDOXIN PEROXIDASE"/>
    <property type="match status" value="1"/>
</dbReference>
<sequence>MSILVGKKAPDFTTPAVLADGQIVDSFSLAETIKGKYAVVFFYPLDFTFVCPSEIIAMSNRMEQFRQMGVEVVGISIDSHFTHNAWRNTPVEEGGIGAVEYTLAADMDHAIAKAYGIESEGGDSYYPAGVAMRASFVIDKSGIVRSQIVNDEPIGRNMDELVRIVDALQFFEENGQVCPAGWNKGDKGMVNTPDGVASYLKDSSESL</sequence>
<dbReference type="Gene3D" id="3.40.30.10">
    <property type="entry name" value="Glutaredoxin"/>
    <property type="match status" value="1"/>
</dbReference>
<keyword evidence="4" id="KW-0575">Peroxidase</keyword>
<feature type="domain" description="Thioredoxin" evidence="11">
    <location>
        <begin position="3"/>
        <end position="170"/>
    </location>
</feature>
<comment type="subcellular location">
    <subcellularLocation>
        <location evidence="1">Cytoplasm</location>
    </subcellularLocation>
</comment>
<dbReference type="FunFam" id="3.40.30.10:FF:000002">
    <property type="entry name" value="Alkyl hydroperoxide reductase C"/>
    <property type="match status" value="1"/>
</dbReference>
<dbReference type="GO" id="GO:0045454">
    <property type="term" value="P:cell redox homeostasis"/>
    <property type="evidence" value="ECO:0007669"/>
    <property type="project" value="TreeGrafter"/>
</dbReference>
<evidence type="ECO:0000256" key="9">
    <source>
        <dbReference type="ARBA" id="ARBA00037420"/>
    </source>
</evidence>
<dbReference type="Pfam" id="PF00578">
    <property type="entry name" value="AhpC-TSA"/>
    <property type="match status" value="1"/>
</dbReference>
<dbReference type="InterPro" id="IPR050217">
    <property type="entry name" value="Peroxiredoxin"/>
</dbReference>
<gene>
    <name evidence="12" type="ORF">DFP79_3027</name>
</gene>
<evidence type="ECO:0000256" key="1">
    <source>
        <dbReference type="ARBA" id="ARBA00004496"/>
    </source>
</evidence>
<evidence type="ECO:0000313" key="12">
    <source>
        <dbReference type="EMBL" id="TDO96452.1"/>
    </source>
</evidence>
<name>A0A4V3CG54_9GAMM</name>
<evidence type="ECO:0000256" key="8">
    <source>
        <dbReference type="ARBA" id="ARBA00032824"/>
    </source>
</evidence>
<dbReference type="RefSeq" id="WP_133504741.1">
    <property type="nucleotide sequence ID" value="NZ_SNXC01000014.1"/>
</dbReference>
<comment type="function">
    <text evidence="9">Thiol-specific peroxidase that catalyzes the reduction of hydrogen peroxide and organic hydroperoxides to water and alcohols, respectively. Plays a role in cell protection against oxidative stress by detoxifying peroxides.</text>
</comment>
<dbReference type="InterPro" id="IPR024706">
    <property type="entry name" value="Peroxiredoxin_AhpC-typ"/>
</dbReference>
<dbReference type="GO" id="GO:0006979">
    <property type="term" value="P:response to oxidative stress"/>
    <property type="evidence" value="ECO:0007669"/>
    <property type="project" value="TreeGrafter"/>
</dbReference>
<dbReference type="GO" id="GO:0005829">
    <property type="term" value="C:cytosol"/>
    <property type="evidence" value="ECO:0007669"/>
    <property type="project" value="TreeGrafter"/>
</dbReference>
<feature type="active site" description="Cysteine sulfenic acid (-SOH) intermediate; for peroxidase activity" evidence="10">
    <location>
        <position position="51"/>
    </location>
</feature>
<dbReference type="InterPro" id="IPR036249">
    <property type="entry name" value="Thioredoxin-like_sf"/>
</dbReference>
<proteinExistence type="inferred from homology"/>
<dbReference type="GO" id="GO:0008379">
    <property type="term" value="F:thioredoxin peroxidase activity"/>
    <property type="evidence" value="ECO:0007669"/>
    <property type="project" value="TreeGrafter"/>
</dbReference>
<dbReference type="GO" id="GO:0033554">
    <property type="term" value="P:cellular response to stress"/>
    <property type="evidence" value="ECO:0007669"/>
    <property type="project" value="TreeGrafter"/>
</dbReference>
<keyword evidence="13" id="KW-1185">Reference proteome</keyword>
<evidence type="ECO:0000256" key="3">
    <source>
        <dbReference type="ARBA" id="ARBA00022490"/>
    </source>
</evidence>
<dbReference type="PANTHER" id="PTHR10681:SF128">
    <property type="entry name" value="THIOREDOXIN-DEPENDENT PEROXIDE REDUCTASE, MITOCHONDRIAL"/>
    <property type="match status" value="1"/>
</dbReference>
<dbReference type="EMBL" id="SNXC01000014">
    <property type="protein sequence ID" value="TDO96452.1"/>
    <property type="molecule type" value="Genomic_DNA"/>
</dbReference>
<keyword evidence="5" id="KW-0560">Oxidoreductase</keyword>
<keyword evidence="3" id="KW-0963">Cytoplasm</keyword>
<keyword evidence="6" id="KW-1015">Disulfide bond</keyword>
<evidence type="ECO:0000256" key="7">
    <source>
        <dbReference type="ARBA" id="ARBA00023284"/>
    </source>
</evidence>
<evidence type="ECO:0000256" key="6">
    <source>
        <dbReference type="ARBA" id="ARBA00023157"/>
    </source>
</evidence>
<protein>
    <recommendedName>
        <fullName evidence="8">Thioredoxin peroxidase</fullName>
    </recommendedName>
</protein>
<evidence type="ECO:0000256" key="10">
    <source>
        <dbReference type="PIRSR" id="PIRSR000239-1"/>
    </source>
</evidence>
<evidence type="ECO:0000256" key="4">
    <source>
        <dbReference type="ARBA" id="ARBA00022559"/>
    </source>
</evidence>
<evidence type="ECO:0000313" key="13">
    <source>
        <dbReference type="Proteomes" id="UP000294656"/>
    </source>
</evidence>
<dbReference type="InterPro" id="IPR013766">
    <property type="entry name" value="Thioredoxin_domain"/>
</dbReference>
<dbReference type="Proteomes" id="UP000294656">
    <property type="component" value="Unassembled WGS sequence"/>
</dbReference>
<keyword evidence="7" id="KW-0676">Redox-active center</keyword>
<dbReference type="SUPFAM" id="SSF52833">
    <property type="entry name" value="Thioredoxin-like"/>
    <property type="match status" value="1"/>
</dbReference>
<dbReference type="InterPro" id="IPR019479">
    <property type="entry name" value="Peroxiredoxin_C"/>
</dbReference>
<accession>A0A4V3CG54</accession>
<dbReference type="GO" id="GO:0042744">
    <property type="term" value="P:hydrogen peroxide catabolic process"/>
    <property type="evidence" value="ECO:0007669"/>
    <property type="project" value="TreeGrafter"/>
</dbReference>
<dbReference type="CDD" id="cd03015">
    <property type="entry name" value="PRX_Typ2cys"/>
    <property type="match status" value="1"/>
</dbReference>
<dbReference type="OrthoDB" id="9812811at2"/>
<dbReference type="PIRSF" id="PIRSF000239">
    <property type="entry name" value="AHPC"/>
    <property type="match status" value="1"/>
</dbReference>
<organism evidence="12 13">
    <name type="scientific">Marinomonas balearica</name>
    <dbReference type="NCBI Taxonomy" id="491947"/>
    <lineage>
        <taxon>Bacteria</taxon>
        <taxon>Pseudomonadati</taxon>
        <taxon>Pseudomonadota</taxon>
        <taxon>Gammaproteobacteria</taxon>
        <taxon>Oceanospirillales</taxon>
        <taxon>Oceanospirillaceae</taxon>
        <taxon>Marinomonas</taxon>
    </lineage>
</organism>
<dbReference type="PROSITE" id="PS51352">
    <property type="entry name" value="THIOREDOXIN_2"/>
    <property type="match status" value="1"/>
</dbReference>
<comment type="similarity">
    <text evidence="2">Belongs to the peroxiredoxin family. AhpC/Prx1 subfamily.</text>
</comment>
<reference evidence="12 13" key="1">
    <citation type="submission" date="2019-03" db="EMBL/GenBank/DDBJ databases">
        <title>Genomic Encyclopedia of Type Strains, Phase III (KMG-III): the genomes of soil and plant-associated and newly described type strains.</title>
        <authorList>
            <person name="Whitman W."/>
        </authorList>
    </citation>
    <scope>NUCLEOTIDE SEQUENCE [LARGE SCALE GENOMIC DNA]</scope>
    <source>
        <strain evidence="12 13">CECT 7378</strain>
    </source>
</reference>
<evidence type="ECO:0000256" key="5">
    <source>
        <dbReference type="ARBA" id="ARBA00023002"/>
    </source>
</evidence>
<evidence type="ECO:0000259" key="11">
    <source>
        <dbReference type="PROSITE" id="PS51352"/>
    </source>
</evidence>
<dbReference type="AlphaFoldDB" id="A0A4V3CG54"/>
<comment type="caution">
    <text evidence="12">The sequence shown here is derived from an EMBL/GenBank/DDBJ whole genome shotgun (WGS) entry which is preliminary data.</text>
</comment>
<evidence type="ECO:0000256" key="2">
    <source>
        <dbReference type="ARBA" id="ARBA00009796"/>
    </source>
</evidence>
<dbReference type="Pfam" id="PF10417">
    <property type="entry name" value="1-cysPrx_C"/>
    <property type="match status" value="1"/>
</dbReference>
<dbReference type="InterPro" id="IPR000866">
    <property type="entry name" value="AhpC/TSA"/>
</dbReference>